<dbReference type="Pfam" id="PF12833">
    <property type="entry name" value="HTH_18"/>
    <property type="match status" value="1"/>
</dbReference>
<evidence type="ECO:0000256" key="1">
    <source>
        <dbReference type="ARBA" id="ARBA00023015"/>
    </source>
</evidence>
<feature type="transmembrane region" description="Helical" evidence="5">
    <location>
        <begin position="295"/>
        <end position="319"/>
    </location>
</feature>
<accession>A0ABW3UUW4</accession>
<keyword evidence="8" id="KW-1185">Reference proteome</keyword>
<dbReference type="SUPFAM" id="SSF46689">
    <property type="entry name" value="Homeodomain-like"/>
    <property type="match status" value="1"/>
</dbReference>
<evidence type="ECO:0000259" key="6">
    <source>
        <dbReference type="PROSITE" id="PS01124"/>
    </source>
</evidence>
<keyword evidence="3" id="KW-0804">Transcription</keyword>
<dbReference type="Gene3D" id="1.10.10.60">
    <property type="entry name" value="Homeodomain-like"/>
    <property type="match status" value="2"/>
</dbReference>
<dbReference type="Proteomes" id="UP001597180">
    <property type="component" value="Unassembled WGS sequence"/>
</dbReference>
<protein>
    <submittedName>
        <fullName evidence="7">Helix-turn-helix domain-containing protein</fullName>
    </submittedName>
</protein>
<dbReference type="InterPro" id="IPR041522">
    <property type="entry name" value="CdaR_GGDEF"/>
</dbReference>
<dbReference type="InterPro" id="IPR018060">
    <property type="entry name" value="HTH_AraC"/>
</dbReference>
<name>A0ABW3UUW4_9BACL</name>
<dbReference type="EMBL" id="JBHTLU010000036">
    <property type="protein sequence ID" value="MFD1223606.1"/>
    <property type="molecule type" value="Genomic_DNA"/>
</dbReference>
<reference evidence="8" key="1">
    <citation type="journal article" date="2019" name="Int. J. Syst. Evol. Microbiol.">
        <title>The Global Catalogue of Microorganisms (GCM) 10K type strain sequencing project: providing services to taxonomists for standard genome sequencing and annotation.</title>
        <authorList>
            <consortium name="The Broad Institute Genomics Platform"/>
            <consortium name="The Broad Institute Genome Sequencing Center for Infectious Disease"/>
            <person name="Wu L."/>
            <person name="Ma J."/>
        </authorList>
    </citation>
    <scope>NUCLEOTIDE SEQUENCE [LARGE SCALE GENOMIC DNA]</scope>
    <source>
        <strain evidence="8">CCUG 53270</strain>
    </source>
</reference>
<keyword evidence="5" id="KW-0812">Transmembrane</keyword>
<evidence type="ECO:0000256" key="5">
    <source>
        <dbReference type="SAM" id="Phobius"/>
    </source>
</evidence>
<comment type="caution">
    <text evidence="7">The sequence shown here is derived from an EMBL/GenBank/DDBJ whole genome shotgun (WGS) entry which is preliminary data.</text>
</comment>
<dbReference type="CDD" id="cd12912">
    <property type="entry name" value="PDC2_MCP_like"/>
    <property type="match status" value="1"/>
</dbReference>
<sequence length="780" mass="87217">MKNKSMLIRMILSYVLVGLLVMAGLTFIISAKVSSDLSQEINHSTDRAIEQSFNTASILLSSTFENYGTAFNNAEVQRGFYNQEFDTPTLGQIGNKLYELSSTNPLIQSIYLLNHSRKLAFSSLTTMKSYGEFYDPDALGLLDEVQPFRSGVFYPRHIHYSIYGKSYDLNVISLIYVSAIGHVNNGAMIINLDQKMLQSMVMNGAGSSSFQSMIINKHGIVISHTNDQMINANLSQENFVQKINGSGSTKGTLEMDSNGRKYHISYIKSDSLGWTFIGLVDYEQLLGKVNEVKRFLLTVTACMLLLVLLLGGFFTRLIYGPIHRLIQSIRNSPVGARERQPVSELDLLGGAFSYLEDRIQDLQLSIADYQSAKRAEVLRLLTTGGWTNDAEVRRKLAHVGIRFDYPGFLVCAIRLDGYRELRARYHPADIALFKYAVANIAFEVGGAHHLHLACFDNGDDGVAMMINVPENMAELEQAVIQALREIQQNVSLFLKLSVSAAIGPEVPGMTGIKTSWEIAYNASRYKLVLGRGALIGADVEASREPLPDSQVAVLEKQMTDKLKLGDPGKIAAAAHEFMASVSKAPYDEMMLALTQLLIATARTVKTMGGSSPDDVRMDIGELSSQLGHMETMDEIERWYLSQCERAVRVRDREAAQKNKWVVDRVIQHIQEHYSDPNLTVESLAEVGGLSMNYMRKVFKEMVGKSITVYLSEYRFSKAMELLVDTDLPANKIGEIVGFENTNYFYVSFKKHCGKTPDHYRKQHKFGHKEEQPSIPVINQT</sequence>
<dbReference type="PANTHER" id="PTHR43280">
    <property type="entry name" value="ARAC-FAMILY TRANSCRIPTIONAL REGULATOR"/>
    <property type="match status" value="1"/>
</dbReference>
<keyword evidence="2" id="KW-0238">DNA-binding</keyword>
<evidence type="ECO:0000313" key="7">
    <source>
        <dbReference type="EMBL" id="MFD1223606.1"/>
    </source>
</evidence>
<dbReference type="SMART" id="SM00342">
    <property type="entry name" value="HTH_ARAC"/>
    <property type="match status" value="1"/>
</dbReference>
<keyword evidence="5" id="KW-0472">Membrane</keyword>
<evidence type="ECO:0000256" key="4">
    <source>
        <dbReference type="SAM" id="MobiDB-lite"/>
    </source>
</evidence>
<evidence type="ECO:0000313" key="8">
    <source>
        <dbReference type="Proteomes" id="UP001597180"/>
    </source>
</evidence>
<feature type="domain" description="HTH araC/xylS-type" evidence="6">
    <location>
        <begin position="663"/>
        <end position="762"/>
    </location>
</feature>
<proteinExistence type="predicted"/>
<evidence type="ECO:0000256" key="3">
    <source>
        <dbReference type="ARBA" id="ARBA00023163"/>
    </source>
</evidence>
<dbReference type="PROSITE" id="PS01124">
    <property type="entry name" value="HTH_ARAC_FAMILY_2"/>
    <property type="match status" value="1"/>
</dbReference>
<gene>
    <name evidence="7" type="ORF">ACFQ4B_26140</name>
</gene>
<dbReference type="Pfam" id="PF17853">
    <property type="entry name" value="GGDEF_2"/>
    <property type="match status" value="1"/>
</dbReference>
<dbReference type="RefSeq" id="WP_345587949.1">
    <property type="nucleotide sequence ID" value="NZ_BAABJG010000014.1"/>
</dbReference>
<dbReference type="Gene3D" id="3.30.450.20">
    <property type="entry name" value="PAS domain"/>
    <property type="match status" value="1"/>
</dbReference>
<dbReference type="InterPro" id="IPR009057">
    <property type="entry name" value="Homeodomain-like_sf"/>
</dbReference>
<evidence type="ECO:0000256" key="2">
    <source>
        <dbReference type="ARBA" id="ARBA00023125"/>
    </source>
</evidence>
<keyword evidence="1" id="KW-0805">Transcription regulation</keyword>
<organism evidence="7 8">
    <name type="scientific">Paenibacillus vulneris</name>
    <dbReference type="NCBI Taxonomy" id="1133364"/>
    <lineage>
        <taxon>Bacteria</taxon>
        <taxon>Bacillati</taxon>
        <taxon>Bacillota</taxon>
        <taxon>Bacilli</taxon>
        <taxon>Bacillales</taxon>
        <taxon>Paenibacillaceae</taxon>
        <taxon>Paenibacillus</taxon>
    </lineage>
</organism>
<keyword evidence="5" id="KW-1133">Transmembrane helix</keyword>
<feature type="region of interest" description="Disordered" evidence="4">
    <location>
        <begin position="759"/>
        <end position="780"/>
    </location>
</feature>
<dbReference type="PANTHER" id="PTHR43280:SF2">
    <property type="entry name" value="HTH-TYPE TRANSCRIPTIONAL REGULATOR EXSA"/>
    <property type="match status" value="1"/>
</dbReference>